<dbReference type="Gene3D" id="1.10.10.60">
    <property type="entry name" value="Homeodomain-like"/>
    <property type="match status" value="1"/>
</dbReference>
<dbReference type="Gene3D" id="1.10.8.60">
    <property type="match status" value="1"/>
</dbReference>
<sequence>MADEPDDAVRQMLAGNSPAIRHVRAMIRMVAPSDASVLISGPTGSGKEVVARAIHAGSNRAHRPFIAVNCGAIPSELIESELFGHERGAFTGAHDRRIGRFEQAAGGTLLLDEIGDMPVAAQVRLLRVLEHKCFSRIGGRQEVPFTGRIIAASHCDLPRRIEEGSFRSDLWYRLAVAIITLPSLDQRREDIPDLVEQLSRGIDRPARLSDTALSMLARHDWPGNVRELRSVLVRAALFHPPGLGPVDVRHLPSLISPAGSAPAAGPLLKPVEDDGLSGLIAALERRQMCDALRRANGIVANAARMTGINRTTFIEKMRRHGLTRAEAIEPATHNRRDEDKENTPNQISPKSPEILPLLAERRAREARVPPDPH</sequence>
<gene>
    <name evidence="10" type="ORF">GV829_02915</name>
</gene>
<dbReference type="PROSITE" id="PS50045">
    <property type="entry name" value="SIGMA54_INTERACT_4"/>
    <property type="match status" value="1"/>
</dbReference>
<dbReference type="PANTHER" id="PTHR32071">
    <property type="entry name" value="TRANSCRIPTIONAL REGULATORY PROTEIN"/>
    <property type="match status" value="1"/>
</dbReference>
<dbReference type="AlphaFoldDB" id="A0A6M4B292"/>
<feature type="domain" description="Sigma-54 factor interaction" evidence="9">
    <location>
        <begin position="13"/>
        <end position="237"/>
    </location>
</feature>
<dbReference type="InterPro" id="IPR003593">
    <property type="entry name" value="AAA+_ATPase"/>
</dbReference>
<dbReference type="SUPFAM" id="SSF46689">
    <property type="entry name" value="Homeodomain-like"/>
    <property type="match status" value="1"/>
</dbReference>
<evidence type="ECO:0000313" key="11">
    <source>
        <dbReference type="Proteomes" id="UP000503018"/>
    </source>
</evidence>
<dbReference type="GO" id="GO:0006355">
    <property type="term" value="P:regulation of DNA-templated transcription"/>
    <property type="evidence" value="ECO:0007669"/>
    <property type="project" value="InterPro"/>
</dbReference>
<keyword evidence="7" id="KW-0804">Transcription</keyword>
<evidence type="ECO:0000313" key="10">
    <source>
        <dbReference type="EMBL" id="QJQ33531.1"/>
    </source>
</evidence>
<evidence type="ECO:0000256" key="1">
    <source>
        <dbReference type="ARBA" id="ARBA00022741"/>
    </source>
</evidence>
<evidence type="ECO:0000256" key="2">
    <source>
        <dbReference type="ARBA" id="ARBA00022840"/>
    </source>
</evidence>
<name>A0A6M4B292_9SPHN</name>
<dbReference type="InterPro" id="IPR058031">
    <property type="entry name" value="AAA_lid_NorR"/>
</dbReference>
<dbReference type="PRINTS" id="PR01590">
    <property type="entry name" value="HTHFIS"/>
</dbReference>
<dbReference type="EMBL" id="CP053015">
    <property type="protein sequence ID" value="QJQ33531.1"/>
    <property type="molecule type" value="Genomic_DNA"/>
</dbReference>
<dbReference type="SUPFAM" id="SSF52540">
    <property type="entry name" value="P-loop containing nucleoside triphosphate hydrolases"/>
    <property type="match status" value="1"/>
</dbReference>
<dbReference type="KEGG" id="slan:GV829_02915"/>
<keyword evidence="1" id="KW-0547">Nucleotide-binding</keyword>
<dbReference type="InterPro" id="IPR002197">
    <property type="entry name" value="HTH_Fis"/>
</dbReference>
<dbReference type="Pfam" id="PF25601">
    <property type="entry name" value="AAA_lid_14"/>
    <property type="match status" value="1"/>
</dbReference>
<evidence type="ECO:0000256" key="8">
    <source>
        <dbReference type="SAM" id="MobiDB-lite"/>
    </source>
</evidence>
<dbReference type="GO" id="GO:0043565">
    <property type="term" value="F:sequence-specific DNA binding"/>
    <property type="evidence" value="ECO:0007669"/>
    <property type="project" value="InterPro"/>
</dbReference>
<keyword evidence="11" id="KW-1185">Reference proteome</keyword>
<dbReference type="Pfam" id="PF02954">
    <property type="entry name" value="HTH_8"/>
    <property type="match status" value="1"/>
</dbReference>
<keyword evidence="6" id="KW-0010">Activator</keyword>
<dbReference type="FunFam" id="3.40.50.300:FF:000006">
    <property type="entry name" value="DNA-binding transcriptional regulator NtrC"/>
    <property type="match status" value="1"/>
</dbReference>
<keyword evidence="4" id="KW-0805">Transcription regulation</keyword>
<evidence type="ECO:0000256" key="6">
    <source>
        <dbReference type="ARBA" id="ARBA00023159"/>
    </source>
</evidence>
<dbReference type="InterPro" id="IPR025943">
    <property type="entry name" value="Sigma_54_int_dom_ATP-bd_2"/>
</dbReference>
<dbReference type="GO" id="GO:0000160">
    <property type="term" value="P:phosphorelay signal transduction system"/>
    <property type="evidence" value="ECO:0007669"/>
    <property type="project" value="UniProtKB-KW"/>
</dbReference>
<dbReference type="Gene3D" id="3.40.50.300">
    <property type="entry name" value="P-loop containing nucleotide triphosphate hydrolases"/>
    <property type="match status" value="1"/>
</dbReference>
<dbReference type="CDD" id="cd00009">
    <property type="entry name" value="AAA"/>
    <property type="match status" value="1"/>
</dbReference>
<dbReference type="Proteomes" id="UP000503018">
    <property type="component" value="Chromosome"/>
</dbReference>
<dbReference type="PANTHER" id="PTHR32071:SF117">
    <property type="entry name" value="PTS-DEPENDENT DIHYDROXYACETONE KINASE OPERON REGULATORY PROTEIN-RELATED"/>
    <property type="match status" value="1"/>
</dbReference>
<evidence type="ECO:0000256" key="4">
    <source>
        <dbReference type="ARBA" id="ARBA00023015"/>
    </source>
</evidence>
<proteinExistence type="predicted"/>
<dbReference type="SMART" id="SM00382">
    <property type="entry name" value="AAA"/>
    <property type="match status" value="1"/>
</dbReference>
<dbReference type="InterPro" id="IPR027417">
    <property type="entry name" value="P-loop_NTPase"/>
</dbReference>
<accession>A0A6M4B292</accession>
<keyword evidence="2" id="KW-0067">ATP-binding</keyword>
<dbReference type="PROSITE" id="PS00676">
    <property type="entry name" value="SIGMA54_INTERACT_2"/>
    <property type="match status" value="1"/>
</dbReference>
<evidence type="ECO:0000256" key="5">
    <source>
        <dbReference type="ARBA" id="ARBA00023125"/>
    </source>
</evidence>
<feature type="compositionally biased region" description="Basic and acidic residues" evidence="8">
    <location>
        <begin position="359"/>
        <end position="373"/>
    </location>
</feature>
<evidence type="ECO:0000256" key="7">
    <source>
        <dbReference type="ARBA" id="ARBA00023163"/>
    </source>
</evidence>
<dbReference type="InterPro" id="IPR002078">
    <property type="entry name" value="Sigma_54_int"/>
</dbReference>
<dbReference type="GO" id="GO:0005524">
    <property type="term" value="F:ATP binding"/>
    <property type="evidence" value="ECO:0007669"/>
    <property type="project" value="UniProtKB-KW"/>
</dbReference>
<dbReference type="Pfam" id="PF00158">
    <property type="entry name" value="Sigma54_activat"/>
    <property type="match status" value="1"/>
</dbReference>
<reference evidence="10 11" key="1">
    <citation type="submission" date="2020-01" db="EMBL/GenBank/DDBJ databases">
        <title>Sphingomonas sp. strain CSW-10.</title>
        <authorList>
            <person name="Chen W.-M."/>
        </authorList>
    </citation>
    <scope>NUCLEOTIDE SEQUENCE [LARGE SCALE GENOMIC DNA]</scope>
    <source>
        <strain evidence="10 11">CSW-10</strain>
    </source>
</reference>
<feature type="region of interest" description="Disordered" evidence="8">
    <location>
        <begin position="323"/>
        <end position="373"/>
    </location>
</feature>
<organism evidence="10 11">
    <name type="scientific">Sphingomonas lacunae</name>
    <dbReference type="NCBI Taxonomy" id="2698828"/>
    <lineage>
        <taxon>Bacteria</taxon>
        <taxon>Pseudomonadati</taxon>
        <taxon>Pseudomonadota</taxon>
        <taxon>Alphaproteobacteria</taxon>
        <taxon>Sphingomonadales</taxon>
        <taxon>Sphingomonadaceae</taxon>
        <taxon>Sphingomonas</taxon>
    </lineage>
</organism>
<evidence type="ECO:0000259" key="9">
    <source>
        <dbReference type="PROSITE" id="PS50045"/>
    </source>
</evidence>
<dbReference type="InterPro" id="IPR009057">
    <property type="entry name" value="Homeodomain-like_sf"/>
</dbReference>
<evidence type="ECO:0000256" key="3">
    <source>
        <dbReference type="ARBA" id="ARBA00023012"/>
    </source>
</evidence>
<feature type="compositionally biased region" description="Basic and acidic residues" evidence="8">
    <location>
        <begin position="332"/>
        <end position="342"/>
    </location>
</feature>
<protein>
    <submittedName>
        <fullName evidence="10">Sigma-54-dependent Fis family transcriptional regulator</fullName>
    </submittedName>
</protein>
<keyword evidence="3" id="KW-0902">Two-component regulatory system</keyword>
<keyword evidence="5" id="KW-0238">DNA-binding</keyword>